<proteinExistence type="predicted"/>
<evidence type="ECO:0000256" key="3">
    <source>
        <dbReference type="SAM" id="SignalP"/>
    </source>
</evidence>
<feature type="region of interest" description="Disordered" evidence="2">
    <location>
        <begin position="145"/>
        <end position="181"/>
    </location>
</feature>
<keyword evidence="6" id="KW-1185">Reference proteome</keyword>
<gene>
    <name evidence="5" type="ORF">A0J61_07788</name>
</gene>
<sequence>MKFFGTSILISAAYFASVVLAQEPPIISITSPLPNTKFKAGQEAIISWINPTVQVIDQLVLAKGPSNALQPILTIAKDINAKDMKYVWKIPSDIESGTEYAFEFGTSPKMAFAGPFTIENSGGPSASSNNSQNTVPVNKNNVAVAAASPASPSSPSSPSGSSTSSAQSPSHSSGTHASGASKEVANQAMAALGMAAIVAAQFF</sequence>
<dbReference type="Proteomes" id="UP000093000">
    <property type="component" value="Unassembled WGS sequence"/>
</dbReference>
<name>A0A1C7N541_9FUNG</name>
<protein>
    <recommendedName>
        <fullName evidence="4">Yeast cell wall synthesis Kre9/Knh1-like N-terminal domain-containing protein</fullName>
    </recommendedName>
</protein>
<dbReference type="STRING" id="101091.A0A1C7N541"/>
<evidence type="ECO:0000256" key="1">
    <source>
        <dbReference type="ARBA" id="ARBA00022729"/>
    </source>
</evidence>
<feature type="domain" description="Yeast cell wall synthesis Kre9/Knh1-like N-terminal" evidence="4">
    <location>
        <begin position="31"/>
        <end position="118"/>
    </location>
</feature>
<evidence type="ECO:0000313" key="6">
    <source>
        <dbReference type="Proteomes" id="UP000093000"/>
    </source>
</evidence>
<evidence type="ECO:0000256" key="2">
    <source>
        <dbReference type="SAM" id="MobiDB-lite"/>
    </source>
</evidence>
<dbReference type="PANTHER" id="PTHR40633:SF1">
    <property type="entry name" value="GPI ANCHORED SERINE-THREONINE RICH PROTEIN (AFU_ORTHOLOGUE AFUA_1G03630)"/>
    <property type="match status" value="1"/>
</dbReference>
<evidence type="ECO:0000313" key="5">
    <source>
        <dbReference type="EMBL" id="OBZ84161.1"/>
    </source>
</evidence>
<evidence type="ECO:0000259" key="4">
    <source>
        <dbReference type="Pfam" id="PF10342"/>
    </source>
</evidence>
<dbReference type="Pfam" id="PF10342">
    <property type="entry name" value="Kre9_KNH"/>
    <property type="match status" value="1"/>
</dbReference>
<accession>A0A1C7N541</accession>
<dbReference type="InterPro" id="IPR052982">
    <property type="entry name" value="SRP1/TIP1-like"/>
</dbReference>
<feature type="signal peptide" evidence="3">
    <location>
        <begin position="1"/>
        <end position="21"/>
    </location>
</feature>
<dbReference type="AlphaFoldDB" id="A0A1C7N541"/>
<dbReference type="InParanoid" id="A0A1C7N541"/>
<dbReference type="EMBL" id="LUGH01000547">
    <property type="protein sequence ID" value="OBZ84161.1"/>
    <property type="molecule type" value="Genomic_DNA"/>
</dbReference>
<reference evidence="5 6" key="1">
    <citation type="submission" date="2016-03" db="EMBL/GenBank/DDBJ databases">
        <title>Choanephora cucurbitarum.</title>
        <authorList>
            <person name="Min B."/>
            <person name="Park H."/>
            <person name="Park J.-H."/>
            <person name="Shin H.-D."/>
            <person name="Choi I.-G."/>
        </authorList>
    </citation>
    <scope>NUCLEOTIDE SEQUENCE [LARGE SCALE GENOMIC DNA]</scope>
    <source>
        <strain evidence="5 6">KUS-F28377</strain>
    </source>
</reference>
<dbReference type="InterPro" id="IPR018466">
    <property type="entry name" value="Kre9/Knh1-like_N"/>
</dbReference>
<keyword evidence="1 3" id="KW-0732">Signal</keyword>
<feature type="chain" id="PRO_5008889479" description="Yeast cell wall synthesis Kre9/Knh1-like N-terminal domain-containing protein" evidence="3">
    <location>
        <begin position="22"/>
        <end position="203"/>
    </location>
</feature>
<dbReference type="PANTHER" id="PTHR40633">
    <property type="entry name" value="MATRIX PROTEIN, PUTATIVE (AFU_ORTHOLOGUE AFUA_8G05410)-RELATED"/>
    <property type="match status" value="1"/>
</dbReference>
<dbReference type="OrthoDB" id="2260257at2759"/>
<organism evidence="5 6">
    <name type="scientific">Choanephora cucurbitarum</name>
    <dbReference type="NCBI Taxonomy" id="101091"/>
    <lineage>
        <taxon>Eukaryota</taxon>
        <taxon>Fungi</taxon>
        <taxon>Fungi incertae sedis</taxon>
        <taxon>Mucoromycota</taxon>
        <taxon>Mucoromycotina</taxon>
        <taxon>Mucoromycetes</taxon>
        <taxon>Mucorales</taxon>
        <taxon>Mucorineae</taxon>
        <taxon>Choanephoraceae</taxon>
        <taxon>Choanephoroideae</taxon>
        <taxon>Choanephora</taxon>
    </lineage>
</organism>
<comment type="caution">
    <text evidence="5">The sequence shown here is derived from an EMBL/GenBank/DDBJ whole genome shotgun (WGS) entry which is preliminary data.</text>
</comment>